<dbReference type="InterPro" id="IPR045308">
    <property type="entry name" value="UbiB_bact"/>
</dbReference>
<protein>
    <submittedName>
        <fullName evidence="14">2-polyprenylphenol 6-hydroxylase</fullName>
    </submittedName>
</protein>
<dbReference type="PANTHER" id="PTHR10566:SF113">
    <property type="entry name" value="PROTEIN ACTIVITY OF BC1 COMPLEX KINASE 7, CHLOROPLASTIC"/>
    <property type="match status" value="1"/>
</dbReference>
<organism evidence="14 15">
    <name type="scientific">Candidatus Paraluminiphilus aquimaris</name>
    <dbReference type="NCBI Taxonomy" id="2518994"/>
    <lineage>
        <taxon>Bacteria</taxon>
        <taxon>Pseudomonadati</taxon>
        <taxon>Pseudomonadota</taxon>
        <taxon>Gammaproteobacteria</taxon>
        <taxon>Cellvibrionales</taxon>
        <taxon>Halieaceae</taxon>
        <taxon>Candidatus Paraluminiphilus</taxon>
    </lineage>
</organism>
<accession>A0ABY6Q6H1</accession>
<name>A0ABY6Q6H1_9GAMM</name>
<keyword evidence="7" id="KW-0812">Transmembrane</keyword>
<evidence type="ECO:0000256" key="5">
    <source>
        <dbReference type="ARBA" id="ARBA00022679"/>
    </source>
</evidence>
<keyword evidence="5" id="KW-0808">Transferase</keyword>
<keyword evidence="12" id="KW-0472">Membrane</keyword>
<evidence type="ECO:0000256" key="8">
    <source>
        <dbReference type="ARBA" id="ARBA00022741"/>
    </source>
</evidence>
<dbReference type="InterPro" id="IPR010232">
    <property type="entry name" value="UbiB"/>
</dbReference>
<gene>
    <name evidence="14" type="primary">ubiB</name>
    <name evidence="14" type="ORF">E0F26_03570</name>
</gene>
<dbReference type="NCBIfam" id="TIGR01982">
    <property type="entry name" value="UbiB"/>
    <property type="match status" value="1"/>
</dbReference>
<comment type="similarity">
    <text evidence="2">Belongs to the protein kinase superfamily. ADCK protein kinase family.</text>
</comment>
<evidence type="ECO:0000313" key="14">
    <source>
        <dbReference type="EMBL" id="UZP73878.1"/>
    </source>
</evidence>
<keyword evidence="9" id="KW-0418">Kinase</keyword>
<dbReference type="CDD" id="cd13972">
    <property type="entry name" value="UbiB"/>
    <property type="match status" value="1"/>
</dbReference>
<evidence type="ECO:0000259" key="13">
    <source>
        <dbReference type="Pfam" id="PF03109"/>
    </source>
</evidence>
<evidence type="ECO:0000256" key="7">
    <source>
        <dbReference type="ARBA" id="ARBA00022692"/>
    </source>
</evidence>
<keyword evidence="11" id="KW-1133">Transmembrane helix</keyword>
<dbReference type="InterPro" id="IPR011009">
    <property type="entry name" value="Kinase-like_dom_sf"/>
</dbReference>
<evidence type="ECO:0000256" key="10">
    <source>
        <dbReference type="ARBA" id="ARBA00022840"/>
    </source>
</evidence>
<evidence type="ECO:0000256" key="3">
    <source>
        <dbReference type="ARBA" id="ARBA00022475"/>
    </source>
</evidence>
<reference evidence="14 15" key="1">
    <citation type="submission" date="2019-02" db="EMBL/GenBank/DDBJ databases">
        <title>Halieaceae_genomes.</title>
        <authorList>
            <person name="Li S.-H."/>
        </authorList>
    </citation>
    <scope>NUCLEOTIDE SEQUENCE [LARGE SCALE GENOMIC DNA]</scope>
    <source>
        <strain evidence="14 15">JH123</strain>
    </source>
</reference>
<evidence type="ECO:0000256" key="4">
    <source>
        <dbReference type="ARBA" id="ARBA00022519"/>
    </source>
</evidence>
<feature type="domain" description="ABC1 atypical kinase-like" evidence="13">
    <location>
        <begin position="86"/>
        <end position="334"/>
    </location>
</feature>
<evidence type="ECO:0000256" key="1">
    <source>
        <dbReference type="ARBA" id="ARBA00005020"/>
    </source>
</evidence>
<keyword evidence="3" id="KW-1003">Cell membrane</keyword>
<evidence type="ECO:0000256" key="9">
    <source>
        <dbReference type="ARBA" id="ARBA00022777"/>
    </source>
</evidence>
<proteinExistence type="inferred from homology"/>
<evidence type="ECO:0000256" key="6">
    <source>
        <dbReference type="ARBA" id="ARBA00022688"/>
    </source>
</evidence>
<dbReference type="InterPro" id="IPR050154">
    <property type="entry name" value="UbiB_kinase"/>
</dbReference>
<keyword evidence="4" id="KW-0997">Cell inner membrane</keyword>
<evidence type="ECO:0000256" key="11">
    <source>
        <dbReference type="ARBA" id="ARBA00022989"/>
    </source>
</evidence>
<dbReference type="SUPFAM" id="SSF56112">
    <property type="entry name" value="Protein kinase-like (PK-like)"/>
    <property type="match status" value="1"/>
</dbReference>
<keyword evidence="15" id="KW-1185">Reference proteome</keyword>
<dbReference type="RefSeq" id="WP_279242677.1">
    <property type="nucleotide sequence ID" value="NZ_CP036501.1"/>
</dbReference>
<keyword evidence="6" id="KW-0831">Ubiquinone biosynthesis</keyword>
<evidence type="ECO:0000313" key="15">
    <source>
        <dbReference type="Proteomes" id="UP001317963"/>
    </source>
</evidence>
<evidence type="ECO:0000256" key="2">
    <source>
        <dbReference type="ARBA" id="ARBA00009670"/>
    </source>
</evidence>
<comment type="pathway">
    <text evidence="1">Cofactor biosynthesis; ubiquinone biosynthesis [regulation].</text>
</comment>
<dbReference type="EMBL" id="CP036501">
    <property type="protein sequence ID" value="UZP73878.1"/>
    <property type="molecule type" value="Genomic_DNA"/>
</dbReference>
<dbReference type="Proteomes" id="UP001317963">
    <property type="component" value="Chromosome"/>
</dbReference>
<dbReference type="Pfam" id="PF03109">
    <property type="entry name" value="ABC1"/>
    <property type="match status" value="1"/>
</dbReference>
<dbReference type="PANTHER" id="PTHR10566">
    <property type="entry name" value="CHAPERONE-ACTIVITY OF BC1 COMPLEX CABC1 -RELATED"/>
    <property type="match status" value="1"/>
</dbReference>
<evidence type="ECO:0000256" key="12">
    <source>
        <dbReference type="ARBA" id="ARBA00023136"/>
    </source>
</evidence>
<sequence>MRRAFKFLLTGRKYQLGDLVPAGGSGSGLLRWVLAGSKTPRHDASKGERLRLALQELGPVPIKFGQLLSTRRDLLTDDLADELSLLQDKVAPFDSALAAASIERELGKSTDTLFREFDCEPLAAASVAQVHSVTLPDGESAVIKVLRPAIEKQISADIRLLKRLAKVINGLSDDFKRLRLPEVVEDYETTIMAELDLRHEAANASLLKKNTSKRKLVYVPAVFWDYSSPRVMVSEKISGIPVGNIPALNEAGVNMKVLAERGVEIFFSQVFDDCFFHADMHPGNIFVDASDPQAPTYIAIDCAIVGQLSRGDQYYVARNLLAILQRNYRLVAELHVESGWVPAATRVQDFESTIRMLCEPIFDRPLHEISLGHMLVNLFKAAASFDMRVQPQLVLLQKTLLNIEGLGRQLYPELNLWDTAKPFLEDWLKRQYSPMNVVRQLQRDAPAFVHHASQLPEVIPQFLAMQRQSLKAEQPQQKPSPLPTLLIGGGIAAVGIALVSMPESPSLALSGVAVAVVGLFLQRQ</sequence>
<keyword evidence="8" id="KW-0547">Nucleotide-binding</keyword>
<dbReference type="InterPro" id="IPR004147">
    <property type="entry name" value="ABC1_dom"/>
</dbReference>
<keyword evidence="10" id="KW-0067">ATP-binding</keyword>